<proteinExistence type="predicted"/>
<name>A0A160PNN4_9HYPH</name>
<dbReference type="EMBL" id="AP014809">
    <property type="protein sequence ID" value="BAU93730.1"/>
    <property type="molecule type" value="Genomic_DNA"/>
</dbReference>
<accession>A0A160PNN4</accession>
<dbReference type="Proteomes" id="UP000218288">
    <property type="component" value="Chromosome"/>
</dbReference>
<dbReference type="RefSeq" id="WP_096487415.1">
    <property type="nucleotide sequence ID" value="NZ_AP014809.1"/>
</dbReference>
<evidence type="ECO:0000313" key="1">
    <source>
        <dbReference type="EMBL" id="BAU93730.1"/>
    </source>
</evidence>
<dbReference type="AlphaFoldDB" id="A0A160PNN4"/>
<organism evidence="1 2">
    <name type="scientific">Methylorubrum populi</name>
    <dbReference type="NCBI Taxonomy" id="223967"/>
    <lineage>
        <taxon>Bacteria</taxon>
        <taxon>Pseudomonadati</taxon>
        <taxon>Pseudomonadota</taxon>
        <taxon>Alphaproteobacteria</taxon>
        <taxon>Hyphomicrobiales</taxon>
        <taxon>Methylobacteriaceae</taxon>
        <taxon>Methylorubrum</taxon>
    </lineage>
</organism>
<reference evidence="1 2" key="1">
    <citation type="journal article" date="2016" name="Genome Announc.">
        <title>Complete Genome Sequence of Methylobacterium populi P-1M, Isolated from Pink-Pigmented Household Biofilm.</title>
        <authorList>
            <person name="Morohoshi T."/>
            <person name="Ikeda T."/>
        </authorList>
    </citation>
    <scope>NUCLEOTIDE SEQUENCE [LARGE SCALE GENOMIC DNA]</scope>
    <source>
        <strain evidence="1 2">P-1M</strain>
    </source>
</reference>
<sequence>MLLETLLAVTMLVPRIEPGLGSAIDSARARLPALPRPADAQPAPAPSFSQVARAVSNWREQAGENLAPGTLAFVVRYAASEPGFVARCVRLNNYWCIKQAGWTGELGGDAEGHTGFATAADGADAAVQLLRRYQRDFGRRSALAIVRRWAPSECSAPRPVLTAAAGAAAGSAGRAVKLPARRVPGAAVSKTIAPQGIGGTLRARFLARHGRGGVARAAPVATGGLRVQPWSARARLAGHLGRAPRAVARAAIPLPKPAADIATGLTGTTTANAATTPKVAHMAASKSPVPPASAIRSPVSSGAADPAALLAPDRLAAEAAALPSIAASLPKGSLLDLSLPAPVCASDETRIRNYAARIAGSVGLKPDDDLRLFRDDGHPTDNLVPVMLAMSSVELGTLHASKALVGAAIERLQARLSGTASSQSRSNSAL</sequence>
<protein>
    <submittedName>
        <fullName evidence="1">Uncharacterized protein</fullName>
    </submittedName>
</protein>
<gene>
    <name evidence="1" type="ORF">MPPM_5125</name>
</gene>
<evidence type="ECO:0000313" key="2">
    <source>
        <dbReference type="Proteomes" id="UP000218288"/>
    </source>
</evidence>
<dbReference type="OrthoDB" id="8015121at2"/>